<dbReference type="Proteomes" id="UP000231292">
    <property type="component" value="Unassembled WGS sequence"/>
</dbReference>
<protein>
    <submittedName>
        <fullName evidence="4">Septation protein spoVG</fullName>
    </submittedName>
</protein>
<organism evidence="4 5">
    <name type="scientific">Candidatus Sherwoodlollariibacterium unditelluris</name>
    <dbReference type="NCBI Taxonomy" id="1974757"/>
    <lineage>
        <taxon>Bacteria</taxon>
        <taxon>Pseudomonadati</taxon>
        <taxon>Candidatus Omnitrophota</taxon>
        <taxon>Candidatus Sherwoodlollariibacterium</taxon>
    </lineage>
</organism>
<dbReference type="InterPro" id="IPR007170">
    <property type="entry name" value="SpoVG"/>
</dbReference>
<evidence type="ECO:0000313" key="5">
    <source>
        <dbReference type="Proteomes" id="UP000231292"/>
    </source>
</evidence>
<evidence type="ECO:0000256" key="1">
    <source>
        <dbReference type="ARBA" id="ARBA00022618"/>
    </source>
</evidence>
<dbReference type="SUPFAM" id="SSF160537">
    <property type="entry name" value="SpoVG-like"/>
    <property type="match status" value="1"/>
</dbReference>
<comment type="caution">
    <text evidence="4">The sequence shown here is derived from an EMBL/GenBank/DDBJ whole genome shotgun (WGS) entry which is preliminary data.</text>
</comment>
<evidence type="ECO:0000313" key="4">
    <source>
        <dbReference type="EMBL" id="PIP19917.1"/>
    </source>
</evidence>
<proteinExistence type="predicted"/>
<dbReference type="InterPro" id="IPR036751">
    <property type="entry name" value="SpoVG_sf"/>
</dbReference>
<keyword evidence="1" id="KW-0132">Cell division</keyword>
<dbReference type="AlphaFoldDB" id="A0A2G9YKY8"/>
<keyword evidence="2" id="KW-0717">Septation</keyword>
<name>A0A2G9YKY8_9BACT</name>
<dbReference type="GO" id="GO:0030435">
    <property type="term" value="P:sporulation resulting in formation of a cellular spore"/>
    <property type="evidence" value="ECO:0007669"/>
    <property type="project" value="InterPro"/>
</dbReference>
<keyword evidence="3" id="KW-0131">Cell cycle</keyword>
<evidence type="ECO:0000256" key="3">
    <source>
        <dbReference type="ARBA" id="ARBA00023306"/>
    </source>
</evidence>
<reference evidence="4 5" key="1">
    <citation type="submission" date="2017-09" db="EMBL/GenBank/DDBJ databases">
        <title>Depth-based differentiation of microbial function through sediment-hosted aquifers and enrichment of novel symbionts in the deep terrestrial subsurface.</title>
        <authorList>
            <person name="Probst A.J."/>
            <person name="Ladd B."/>
            <person name="Jarett J.K."/>
            <person name="Geller-Mcgrath D.E."/>
            <person name="Sieber C.M."/>
            <person name="Emerson J.B."/>
            <person name="Anantharaman K."/>
            <person name="Thomas B.C."/>
            <person name="Malmstrom R."/>
            <person name="Stieglmeier M."/>
            <person name="Klingl A."/>
            <person name="Woyke T."/>
            <person name="Ryan C.M."/>
            <person name="Banfield J.F."/>
        </authorList>
    </citation>
    <scope>NUCLEOTIDE SEQUENCE [LARGE SCALE GENOMIC DNA]</scope>
    <source>
        <strain evidence="4">CG23_combo_of_CG06-09_8_20_14_all_41_10</strain>
    </source>
</reference>
<dbReference type="Gene3D" id="3.30.1120.40">
    <property type="entry name" value="Stage V sporulation protein G"/>
    <property type="match status" value="1"/>
</dbReference>
<dbReference type="PANTHER" id="PTHR38429:SF1">
    <property type="entry name" value="SEPTATION PROTEIN SPOVG-RELATED"/>
    <property type="match status" value="1"/>
</dbReference>
<dbReference type="GO" id="GO:0000917">
    <property type="term" value="P:division septum assembly"/>
    <property type="evidence" value="ECO:0007669"/>
    <property type="project" value="UniProtKB-KW"/>
</dbReference>
<dbReference type="EMBL" id="PCRK01000006">
    <property type="protein sequence ID" value="PIP19917.1"/>
    <property type="molecule type" value="Genomic_DNA"/>
</dbReference>
<accession>A0A2G9YKY8</accession>
<gene>
    <name evidence="4" type="ORF">COX41_00250</name>
</gene>
<evidence type="ECO:0000256" key="2">
    <source>
        <dbReference type="ARBA" id="ARBA00023210"/>
    </source>
</evidence>
<sequence length="87" mass="10092">MIQEQDLKVVRLYRYEGDSTAKAFVDVAIGDYIVKGFKVVEGEKGLFVSMPREKSKQGKWFDCFYTVTPEAKQRLVDTVMTAYREQK</sequence>
<dbReference type="PANTHER" id="PTHR38429">
    <property type="entry name" value="SEPTATION PROTEIN SPOVG-RELATED"/>
    <property type="match status" value="1"/>
</dbReference>
<dbReference type="Pfam" id="PF04026">
    <property type="entry name" value="SpoVG"/>
    <property type="match status" value="1"/>
</dbReference>